<dbReference type="EMBL" id="PTJE01000002">
    <property type="protein sequence ID" value="PPK95461.1"/>
    <property type="molecule type" value="Genomic_DNA"/>
</dbReference>
<dbReference type="AlphaFoldDB" id="A0A2S6IMP4"/>
<keyword evidence="1" id="KW-0479">Metal-binding</keyword>
<dbReference type="Gene3D" id="1.10.10.10">
    <property type="entry name" value="Winged helix-like DNA-binding domain superfamily/Winged helix DNA-binding domain"/>
    <property type="match status" value="1"/>
</dbReference>
<organism evidence="2 3">
    <name type="scientific">Nonlabens xylanidelens</name>
    <dbReference type="NCBI Taxonomy" id="191564"/>
    <lineage>
        <taxon>Bacteria</taxon>
        <taxon>Pseudomonadati</taxon>
        <taxon>Bacteroidota</taxon>
        <taxon>Flavobacteriia</taxon>
        <taxon>Flavobacteriales</taxon>
        <taxon>Flavobacteriaceae</taxon>
        <taxon>Nonlabens</taxon>
    </lineage>
</organism>
<keyword evidence="3" id="KW-1185">Reference proteome</keyword>
<proteinExistence type="predicted"/>
<dbReference type="Pfam" id="PF01475">
    <property type="entry name" value="FUR"/>
    <property type="match status" value="1"/>
</dbReference>
<dbReference type="InterPro" id="IPR036390">
    <property type="entry name" value="WH_DNA-bd_sf"/>
</dbReference>
<dbReference type="GO" id="GO:0003700">
    <property type="term" value="F:DNA-binding transcription factor activity"/>
    <property type="evidence" value="ECO:0007669"/>
    <property type="project" value="InterPro"/>
</dbReference>
<dbReference type="SUPFAM" id="SSF46785">
    <property type="entry name" value="Winged helix' DNA-binding domain"/>
    <property type="match status" value="1"/>
</dbReference>
<feature type="binding site" evidence="1">
    <location>
        <position position="87"/>
    </location>
    <ligand>
        <name>Zn(2+)</name>
        <dbReference type="ChEBI" id="CHEBI:29105"/>
    </ligand>
</feature>
<reference evidence="2 3" key="1">
    <citation type="submission" date="2018-02" db="EMBL/GenBank/DDBJ databases">
        <title>Genomic Encyclopedia of Archaeal and Bacterial Type Strains, Phase II (KMG-II): from individual species to whole genera.</title>
        <authorList>
            <person name="Goeker M."/>
        </authorList>
    </citation>
    <scope>NUCLEOTIDE SEQUENCE [LARGE SCALE GENOMIC DNA]</scope>
    <source>
        <strain evidence="2 3">DSM 16809</strain>
    </source>
</reference>
<feature type="binding site" evidence="1">
    <location>
        <position position="90"/>
    </location>
    <ligand>
        <name>Zn(2+)</name>
        <dbReference type="ChEBI" id="CHEBI:29105"/>
    </ligand>
</feature>
<dbReference type="RefSeq" id="WP_104514780.1">
    <property type="nucleotide sequence ID" value="NZ_MQVW01000002.1"/>
</dbReference>
<evidence type="ECO:0000256" key="1">
    <source>
        <dbReference type="PIRSR" id="PIRSR602481-1"/>
    </source>
</evidence>
<dbReference type="Proteomes" id="UP000239002">
    <property type="component" value="Unassembled WGS sequence"/>
</dbReference>
<keyword evidence="1" id="KW-0862">Zinc</keyword>
<dbReference type="GO" id="GO:0046872">
    <property type="term" value="F:metal ion binding"/>
    <property type="evidence" value="ECO:0007669"/>
    <property type="project" value="UniProtKB-KW"/>
</dbReference>
<name>A0A2S6IMP4_9FLAO</name>
<evidence type="ECO:0000313" key="3">
    <source>
        <dbReference type="Proteomes" id="UP000239002"/>
    </source>
</evidence>
<comment type="cofactor">
    <cofactor evidence="1">
        <name>Zn(2+)</name>
        <dbReference type="ChEBI" id="CHEBI:29105"/>
    </cofactor>
    <text evidence="1">Binds 1 zinc ion per subunit.</text>
</comment>
<dbReference type="InterPro" id="IPR002481">
    <property type="entry name" value="FUR"/>
</dbReference>
<gene>
    <name evidence="2" type="ORF">LY01_01048</name>
</gene>
<dbReference type="InterPro" id="IPR036388">
    <property type="entry name" value="WH-like_DNA-bd_sf"/>
</dbReference>
<protein>
    <submittedName>
        <fullName evidence="2">Fur family ferric uptake transcriptional regulator</fullName>
    </submittedName>
</protein>
<comment type="caution">
    <text evidence="2">The sequence shown here is derived from an EMBL/GenBank/DDBJ whole genome shotgun (WGS) entry which is preliminary data.</text>
</comment>
<evidence type="ECO:0000313" key="2">
    <source>
        <dbReference type="EMBL" id="PPK95461.1"/>
    </source>
</evidence>
<accession>A0A2S6IMP4</accession>
<sequence>MGIIRKTVSIDLLLNEFEQESNAISAVDLIKRLDKQINKTTIYRVLDKLEDDGVLHSFLGFDGVKWYAKCKGCTKSVHKDFHPHFQCLSCGTVDCLNIHVNIPEIPNREVLFSQLLIQGKCEACAA</sequence>
<dbReference type="OrthoDB" id="594893at2"/>